<dbReference type="AlphaFoldDB" id="K1Z5D5"/>
<gene>
    <name evidence="1" type="ORF">ACD_71C00045G0003</name>
</gene>
<sequence length="545" mass="65091">MICSVCWKDFTRSEKEKELAKKLSVRESDYCADCGLQNIMAFWPSIGKWYKRKCDFSGETIITNYPNSSDFPVYKSHYFESDDWERKSLGIDFKSPFFPQLKSLQSLIPRPHMLGINNENCDYCDDAWSCKSCYLSISMLECENLFYSYRNIRCNNSSDLVFCFDSDQCYHLVNSTNCFKIKYWLNVDSSSDSMFLYDCRNVRNCFMCWNLRSKEYCILNKQYSREEYEKKLSEINLWSRKEMKKLEKHFLEQIQEKALHRANMNTACENVTGNFVVHSKNCENVSLYQETENTINAIRGYKDNDCMFVVWLLDSDLCYNIGQSSYLYNVKYSSYCTRCRESEYLDNCLDCHHCFWCVGLKGREYCILNKQYSREEYETNVQKIRQKMIESGEYGKFFPYNMAYSGYNTTVARFYYPETKEHIAKLWGFWEDDEGENIKTEWYDLPDDIQNIPDDIASKTIMCDVTWKPFNYIPQVIEFHKKHSIPLSNTSHIERLSNMYFPLTFIKPYTWICCLTGQEITHYYWDELKYKNIASNEAYDKEINW</sequence>
<organism evidence="1">
    <name type="scientific">uncultured bacterium</name>
    <name type="common">gcode 4</name>
    <dbReference type="NCBI Taxonomy" id="1234023"/>
    <lineage>
        <taxon>Bacteria</taxon>
        <taxon>environmental samples</taxon>
    </lineage>
</organism>
<dbReference type="EMBL" id="AMFJ01028776">
    <property type="protein sequence ID" value="EKD44682.1"/>
    <property type="molecule type" value="Genomic_DNA"/>
</dbReference>
<evidence type="ECO:0008006" key="2">
    <source>
        <dbReference type="Google" id="ProtNLM"/>
    </source>
</evidence>
<name>K1Z5D5_9BACT</name>
<protein>
    <recommendedName>
        <fullName evidence="2">Caib/baif family protein</fullName>
    </recommendedName>
</protein>
<comment type="caution">
    <text evidence="1">The sequence shown here is derived from an EMBL/GenBank/DDBJ whole genome shotgun (WGS) entry which is preliminary data.</text>
</comment>
<accession>K1Z5D5</accession>
<evidence type="ECO:0000313" key="1">
    <source>
        <dbReference type="EMBL" id="EKD44682.1"/>
    </source>
</evidence>
<proteinExistence type="predicted"/>
<reference evidence="1" key="1">
    <citation type="journal article" date="2012" name="Science">
        <title>Fermentation, hydrogen, and sulfur metabolism in multiple uncultivated bacterial phyla.</title>
        <authorList>
            <person name="Wrighton K.C."/>
            <person name="Thomas B.C."/>
            <person name="Sharon I."/>
            <person name="Miller C.S."/>
            <person name="Castelle C.J."/>
            <person name="VerBerkmoes N.C."/>
            <person name="Wilkins M.J."/>
            <person name="Hettich R.L."/>
            <person name="Lipton M.S."/>
            <person name="Williams K.H."/>
            <person name="Long P.E."/>
            <person name="Banfield J.F."/>
        </authorList>
    </citation>
    <scope>NUCLEOTIDE SEQUENCE [LARGE SCALE GENOMIC DNA]</scope>
</reference>